<accession>A0A6A6MQ32</accession>
<feature type="compositionally biased region" description="Basic and acidic residues" evidence="1">
    <location>
        <begin position="132"/>
        <end position="144"/>
    </location>
</feature>
<keyword evidence="2" id="KW-0732">Signal</keyword>
<reference evidence="3 4" key="1">
    <citation type="journal article" date="2020" name="Mol. Plant">
        <title>The Chromosome-Based Rubber Tree Genome Provides New Insights into Spurge Genome Evolution and Rubber Biosynthesis.</title>
        <authorList>
            <person name="Liu J."/>
            <person name="Shi C."/>
            <person name="Shi C.C."/>
            <person name="Li W."/>
            <person name="Zhang Q.J."/>
            <person name="Zhang Y."/>
            <person name="Li K."/>
            <person name="Lu H.F."/>
            <person name="Shi C."/>
            <person name="Zhu S.T."/>
            <person name="Xiao Z.Y."/>
            <person name="Nan H."/>
            <person name="Yue Y."/>
            <person name="Zhu X.G."/>
            <person name="Wu Y."/>
            <person name="Hong X.N."/>
            <person name="Fan G.Y."/>
            <person name="Tong Y."/>
            <person name="Zhang D."/>
            <person name="Mao C.L."/>
            <person name="Liu Y.L."/>
            <person name="Hao S.J."/>
            <person name="Liu W.Q."/>
            <person name="Lv M.Q."/>
            <person name="Zhang H.B."/>
            <person name="Liu Y."/>
            <person name="Hu-Tang G.R."/>
            <person name="Wang J.P."/>
            <person name="Wang J.H."/>
            <person name="Sun Y.H."/>
            <person name="Ni S.B."/>
            <person name="Chen W.B."/>
            <person name="Zhang X.C."/>
            <person name="Jiao Y.N."/>
            <person name="Eichler E.E."/>
            <person name="Li G.H."/>
            <person name="Liu X."/>
            <person name="Gao L.Z."/>
        </authorList>
    </citation>
    <scope>NUCLEOTIDE SEQUENCE [LARGE SCALE GENOMIC DNA]</scope>
    <source>
        <strain evidence="4">cv. GT1</strain>
        <tissue evidence="3">Leaf</tissue>
    </source>
</reference>
<feature type="chain" id="PRO_5025432784" evidence="2">
    <location>
        <begin position="29"/>
        <end position="144"/>
    </location>
</feature>
<evidence type="ECO:0000313" key="3">
    <source>
        <dbReference type="EMBL" id="KAF2315750.1"/>
    </source>
</evidence>
<comment type="caution">
    <text evidence="3">The sequence shown here is derived from an EMBL/GenBank/DDBJ whole genome shotgun (WGS) entry which is preliminary data.</text>
</comment>
<name>A0A6A6MQ32_HEVBR</name>
<evidence type="ECO:0000256" key="1">
    <source>
        <dbReference type="SAM" id="MobiDB-lite"/>
    </source>
</evidence>
<evidence type="ECO:0000313" key="4">
    <source>
        <dbReference type="Proteomes" id="UP000467840"/>
    </source>
</evidence>
<keyword evidence="4" id="KW-1185">Reference proteome</keyword>
<organism evidence="3 4">
    <name type="scientific">Hevea brasiliensis</name>
    <name type="common">Para rubber tree</name>
    <name type="synonym">Siphonia brasiliensis</name>
    <dbReference type="NCBI Taxonomy" id="3981"/>
    <lineage>
        <taxon>Eukaryota</taxon>
        <taxon>Viridiplantae</taxon>
        <taxon>Streptophyta</taxon>
        <taxon>Embryophyta</taxon>
        <taxon>Tracheophyta</taxon>
        <taxon>Spermatophyta</taxon>
        <taxon>Magnoliopsida</taxon>
        <taxon>eudicotyledons</taxon>
        <taxon>Gunneridae</taxon>
        <taxon>Pentapetalae</taxon>
        <taxon>rosids</taxon>
        <taxon>fabids</taxon>
        <taxon>Malpighiales</taxon>
        <taxon>Euphorbiaceae</taxon>
        <taxon>Crotonoideae</taxon>
        <taxon>Micrandreae</taxon>
        <taxon>Hevea</taxon>
    </lineage>
</organism>
<dbReference type="AlphaFoldDB" id="A0A6A6MQ32"/>
<sequence length="144" mass="16507">MRLVPPPISLLPVLTVFSLLCAFSPVFGWRPWPHLRTNSSDLYAGSKKFEGSSEFVHLRYHMGPVLTANITVHTIWSVDSTISHSRRLWVYAPVRMGGQQREAMPRSGAYPFAVPNYIPGLKPKVTQRRRRSGWDDKRDRSRDC</sequence>
<gene>
    <name evidence="3" type="ORF">GH714_040287</name>
</gene>
<protein>
    <submittedName>
        <fullName evidence="3">Uncharacterized protein</fullName>
    </submittedName>
</protein>
<evidence type="ECO:0000256" key="2">
    <source>
        <dbReference type="SAM" id="SignalP"/>
    </source>
</evidence>
<dbReference type="EMBL" id="JAAGAX010000005">
    <property type="protein sequence ID" value="KAF2315750.1"/>
    <property type="molecule type" value="Genomic_DNA"/>
</dbReference>
<proteinExistence type="predicted"/>
<feature type="region of interest" description="Disordered" evidence="1">
    <location>
        <begin position="125"/>
        <end position="144"/>
    </location>
</feature>
<feature type="signal peptide" evidence="2">
    <location>
        <begin position="1"/>
        <end position="28"/>
    </location>
</feature>
<dbReference type="Proteomes" id="UP000467840">
    <property type="component" value="Chromosome 15"/>
</dbReference>